<dbReference type="SUPFAM" id="SSF103642">
    <property type="entry name" value="Sec-C motif"/>
    <property type="match status" value="1"/>
</dbReference>
<organism evidence="1 2">
    <name type="scientific">Streptomyces incanus</name>
    <dbReference type="NCBI Taxonomy" id="887453"/>
    <lineage>
        <taxon>Bacteria</taxon>
        <taxon>Bacillati</taxon>
        <taxon>Actinomycetota</taxon>
        <taxon>Actinomycetes</taxon>
        <taxon>Kitasatosporales</taxon>
        <taxon>Streptomycetaceae</taxon>
        <taxon>Streptomyces</taxon>
    </lineage>
</organism>
<protein>
    <submittedName>
        <fullName evidence="1">SEC-C domain-containing protein</fullName>
    </submittedName>
</protein>
<accession>A0ABW0XXU6</accession>
<sequence length="184" mass="20370">GLALSRSFLHDALDIELDEDDLAAEAEADASLAALSELVRERWGDLPGRRGLDVPEGGEAFDSIVLRWAREDFTAVRARWPESTAHYGGDYDAYAARIQREARGYDEAGAAHVRMVTGTLADFQAYAQRTGRDPADQKTRQSYGEWRAAAHPDQTLLWPPARNGPCWCDSGRKYKKCCGTPAKN</sequence>
<dbReference type="Proteomes" id="UP001596183">
    <property type="component" value="Unassembled WGS sequence"/>
</dbReference>
<dbReference type="RefSeq" id="WP_381220544.1">
    <property type="nucleotide sequence ID" value="NZ_JBHSPC010000164.1"/>
</dbReference>
<proteinExistence type="predicted"/>
<comment type="caution">
    <text evidence="1">The sequence shown here is derived from an EMBL/GenBank/DDBJ whole genome shotgun (WGS) entry which is preliminary data.</text>
</comment>
<evidence type="ECO:0000313" key="2">
    <source>
        <dbReference type="Proteomes" id="UP001596183"/>
    </source>
</evidence>
<dbReference type="Gene3D" id="3.10.450.50">
    <property type="match status" value="1"/>
</dbReference>
<feature type="non-terminal residue" evidence="1">
    <location>
        <position position="1"/>
    </location>
</feature>
<gene>
    <name evidence="1" type="ORF">ACFP2V_37040</name>
</gene>
<name>A0ABW0XXU6_9ACTN</name>
<dbReference type="InterPro" id="IPR004027">
    <property type="entry name" value="SEC_C_motif"/>
</dbReference>
<keyword evidence="2" id="KW-1185">Reference proteome</keyword>
<reference evidence="2" key="1">
    <citation type="journal article" date="2019" name="Int. J. Syst. Evol. Microbiol.">
        <title>The Global Catalogue of Microorganisms (GCM) 10K type strain sequencing project: providing services to taxonomists for standard genome sequencing and annotation.</title>
        <authorList>
            <consortium name="The Broad Institute Genomics Platform"/>
            <consortium name="The Broad Institute Genome Sequencing Center for Infectious Disease"/>
            <person name="Wu L."/>
            <person name="Ma J."/>
        </authorList>
    </citation>
    <scope>NUCLEOTIDE SEQUENCE [LARGE SCALE GENOMIC DNA]</scope>
    <source>
        <strain evidence="2">JCM 13852</strain>
    </source>
</reference>
<dbReference type="Pfam" id="PF02810">
    <property type="entry name" value="SEC-C"/>
    <property type="match status" value="1"/>
</dbReference>
<evidence type="ECO:0000313" key="1">
    <source>
        <dbReference type="EMBL" id="MFC5675462.1"/>
    </source>
</evidence>
<dbReference type="EMBL" id="JBHSPC010000164">
    <property type="protein sequence ID" value="MFC5675462.1"/>
    <property type="molecule type" value="Genomic_DNA"/>
</dbReference>